<dbReference type="SMART" id="SM00342">
    <property type="entry name" value="HTH_ARAC"/>
    <property type="match status" value="1"/>
</dbReference>
<dbReference type="KEGG" id="caml:H6X83_06860"/>
<keyword evidence="3" id="KW-0804">Transcription</keyword>
<dbReference type="Gene3D" id="1.10.10.60">
    <property type="entry name" value="Homeodomain-like"/>
    <property type="match status" value="2"/>
</dbReference>
<sequence>MKYVFFSLEKPLKYHQTGKFQAPSQEWKHLQRILTDYELIVVTEGTAYIQLEGTQYSISPGEFLLCAPALRQFGFRTSCCVFYWLHFNSEKPTISGESNCFPSDVPEKQLCIPLIGKVPNLEKLIVLLKHLQDDARSYGNEIQEDYLCTSVLCELYCQFQSNRNGELALRQKQIFYDIKDYVKWNNSTDLRVAEVAVHFGYNKRYLSSLFRTAAGISLKEYITQQKLEEAKYLLCDTNDTVTSIAGKLGYSDSHHFMKVFKVNTGLTPSQYRNAYAGRLLFYK</sequence>
<dbReference type="Pfam" id="PF02311">
    <property type="entry name" value="AraC_binding"/>
    <property type="match status" value="1"/>
</dbReference>
<feature type="domain" description="HTH araC/xylS-type" evidence="4">
    <location>
        <begin position="176"/>
        <end position="274"/>
    </location>
</feature>
<dbReference type="SUPFAM" id="SSF51215">
    <property type="entry name" value="Regulatory protein AraC"/>
    <property type="match status" value="1"/>
</dbReference>
<organism evidence="5 6">
    <name type="scientific">Caproicibacterium amylolyticum</name>
    <dbReference type="NCBI Taxonomy" id="2766537"/>
    <lineage>
        <taxon>Bacteria</taxon>
        <taxon>Bacillati</taxon>
        <taxon>Bacillota</taxon>
        <taxon>Clostridia</taxon>
        <taxon>Eubacteriales</taxon>
        <taxon>Oscillospiraceae</taxon>
        <taxon>Caproicibacterium</taxon>
    </lineage>
</organism>
<dbReference type="InterPro" id="IPR020449">
    <property type="entry name" value="Tscrpt_reg_AraC-type_HTH"/>
</dbReference>
<reference evidence="5 6" key="1">
    <citation type="submission" date="2020-08" db="EMBL/GenBank/DDBJ databases">
        <authorList>
            <person name="Ren C."/>
            <person name="Gu Y."/>
            <person name="Xu Y."/>
        </authorList>
    </citation>
    <scope>NUCLEOTIDE SEQUENCE [LARGE SCALE GENOMIC DNA]</scope>
    <source>
        <strain evidence="5 6">LBM18003</strain>
    </source>
</reference>
<dbReference type="InterPro" id="IPR037923">
    <property type="entry name" value="HTH-like"/>
</dbReference>
<dbReference type="InterPro" id="IPR003313">
    <property type="entry name" value="AraC-bd"/>
</dbReference>
<dbReference type="SUPFAM" id="SSF46689">
    <property type="entry name" value="Homeodomain-like"/>
    <property type="match status" value="2"/>
</dbReference>
<name>A0A7G9WKU9_9FIRM</name>
<dbReference type="Pfam" id="PF12833">
    <property type="entry name" value="HTH_18"/>
    <property type="match status" value="1"/>
</dbReference>
<dbReference type="EMBL" id="CP060696">
    <property type="protein sequence ID" value="QNO19311.1"/>
    <property type="molecule type" value="Genomic_DNA"/>
</dbReference>
<evidence type="ECO:0000256" key="3">
    <source>
        <dbReference type="ARBA" id="ARBA00023163"/>
    </source>
</evidence>
<evidence type="ECO:0000256" key="1">
    <source>
        <dbReference type="ARBA" id="ARBA00023015"/>
    </source>
</evidence>
<protein>
    <submittedName>
        <fullName evidence="5">Helix-turn-helix transcriptional regulator</fullName>
    </submittedName>
</protein>
<evidence type="ECO:0000313" key="6">
    <source>
        <dbReference type="Proteomes" id="UP000516046"/>
    </source>
</evidence>
<keyword evidence="2" id="KW-0238">DNA-binding</keyword>
<dbReference type="PRINTS" id="PR00032">
    <property type="entry name" value="HTHARAC"/>
</dbReference>
<dbReference type="Proteomes" id="UP000516046">
    <property type="component" value="Chromosome"/>
</dbReference>
<evidence type="ECO:0000256" key="2">
    <source>
        <dbReference type="ARBA" id="ARBA00023125"/>
    </source>
</evidence>
<keyword evidence="1" id="KW-0805">Transcription regulation</keyword>
<proteinExistence type="predicted"/>
<dbReference type="PANTHER" id="PTHR43280">
    <property type="entry name" value="ARAC-FAMILY TRANSCRIPTIONAL REGULATOR"/>
    <property type="match status" value="1"/>
</dbReference>
<accession>A0A7G9WKU9</accession>
<dbReference type="GO" id="GO:0043565">
    <property type="term" value="F:sequence-specific DNA binding"/>
    <property type="evidence" value="ECO:0007669"/>
    <property type="project" value="InterPro"/>
</dbReference>
<gene>
    <name evidence="5" type="ORF">H6X83_06860</name>
</gene>
<dbReference type="PROSITE" id="PS01124">
    <property type="entry name" value="HTH_ARAC_FAMILY_2"/>
    <property type="match status" value="1"/>
</dbReference>
<dbReference type="InterPro" id="IPR009057">
    <property type="entry name" value="Homeodomain-like_sf"/>
</dbReference>
<keyword evidence="6" id="KW-1185">Reference proteome</keyword>
<dbReference type="AlphaFoldDB" id="A0A7G9WKU9"/>
<dbReference type="GO" id="GO:0003700">
    <property type="term" value="F:DNA-binding transcription factor activity"/>
    <property type="evidence" value="ECO:0007669"/>
    <property type="project" value="InterPro"/>
</dbReference>
<evidence type="ECO:0000259" key="4">
    <source>
        <dbReference type="PROSITE" id="PS01124"/>
    </source>
</evidence>
<evidence type="ECO:0000313" key="5">
    <source>
        <dbReference type="EMBL" id="QNO19311.1"/>
    </source>
</evidence>
<dbReference type="InterPro" id="IPR018060">
    <property type="entry name" value="HTH_AraC"/>
</dbReference>
<dbReference type="PANTHER" id="PTHR43280:SF31">
    <property type="entry name" value="TRANSCRIPTIONAL REGULATORY PROTEIN"/>
    <property type="match status" value="1"/>
</dbReference>